<accession>A0ABV5G355</accession>
<dbReference type="EMBL" id="JBHMFI010000001">
    <property type="protein sequence ID" value="MFB9073366.1"/>
    <property type="molecule type" value="Genomic_DNA"/>
</dbReference>
<proteinExistence type="predicted"/>
<comment type="caution">
    <text evidence="2">The sequence shown here is derived from an EMBL/GenBank/DDBJ whole genome shotgun (WGS) entry which is preliminary data.</text>
</comment>
<evidence type="ECO:0000313" key="3">
    <source>
        <dbReference type="Proteomes" id="UP001589575"/>
    </source>
</evidence>
<dbReference type="Proteomes" id="UP001589575">
    <property type="component" value="Unassembled WGS sequence"/>
</dbReference>
<reference evidence="2 3" key="1">
    <citation type="submission" date="2024-09" db="EMBL/GenBank/DDBJ databases">
        <authorList>
            <person name="Sun Q."/>
            <person name="Mori K."/>
        </authorList>
    </citation>
    <scope>NUCLEOTIDE SEQUENCE [LARGE SCALE GENOMIC DNA]</scope>
    <source>
        <strain evidence="2 3">CCM 7609</strain>
    </source>
</reference>
<organism evidence="2 3">
    <name type="scientific">Citricoccus parietis</name>
    <dbReference type="NCBI Taxonomy" id="592307"/>
    <lineage>
        <taxon>Bacteria</taxon>
        <taxon>Bacillati</taxon>
        <taxon>Actinomycetota</taxon>
        <taxon>Actinomycetes</taxon>
        <taxon>Micrococcales</taxon>
        <taxon>Micrococcaceae</taxon>
        <taxon>Citricoccus</taxon>
    </lineage>
</organism>
<gene>
    <name evidence="2" type="ORF">ACFFX0_20060</name>
</gene>
<name>A0ABV5G355_9MICC</name>
<protein>
    <submittedName>
        <fullName evidence="2">Uncharacterized protein</fullName>
    </submittedName>
</protein>
<evidence type="ECO:0000313" key="2">
    <source>
        <dbReference type="EMBL" id="MFB9073366.1"/>
    </source>
</evidence>
<feature type="region of interest" description="Disordered" evidence="1">
    <location>
        <begin position="76"/>
        <end position="99"/>
    </location>
</feature>
<evidence type="ECO:0000256" key="1">
    <source>
        <dbReference type="SAM" id="MobiDB-lite"/>
    </source>
</evidence>
<sequence>MAPRLSYRVRAECSTEEARPRLPARRMLWPKAKLTRARRYGRCRPRRCPSAASKCSRASSGSPCAAVIRPRAQAIRARSDGTGFSRRMASKPVRNRSASSTLLVMTRALT</sequence>
<keyword evidence="3" id="KW-1185">Reference proteome</keyword>